<dbReference type="OrthoDB" id="2364331at2759"/>
<dbReference type="InParanoid" id="A0A168QC26"/>
<evidence type="ECO:0000313" key="2">
    <source>
        <dbReference type="Proteomes" id="UP000078561"/>
    </source>
</evidence>
<evidence type="ECO:0000313" key="1">
    <source>
        <dbReference type="EMBL" id="SAM04248.1"/>
    </source>
</evidence>
<keyword evidence="2" id="KW-1185">Reference proteome</keyword>
<gene>
    <name evidence="1" type="primary">ABSGL_10108.1 scaffold 11786</name>
</gene>
<reference evidence="1" key="1">
    <citation type="submission" date="2016-04" db="EMBL/GenBank/DDBJ databases">
        <authorList>
            <person name="Evans L.H."/>
            <person name="Alamgir A."/>
            <person name="Owens N."/>
            <person name="Weber N.D."/>
            <person name="Virtaneva K."/>
            <person name="Barbian K."/>
            <person name="Babar A."/>
            <person name="Rosenke K."/>
        </authorList>
    </citation>
    <scope>NUCLEOTIDE SEQUENCE [LARGE SCALE GENOMIC DNA]</scope>
    <source>
        <strain evidence="1">CBS 101.48</strain>
    </source>
</reference>
<proteinExistence type="predicted"/>
<dbReference type="AlphaFoldDB" id="A0A168QC26"/>
<protein>
    <submittedName>
        <fullName evidence="1">Uncharacterized protein</fullName>
    </submittedName>
</protein>
<accession>A0A168QC26</accession>
<name>A0A168QC26_ABSGL</name>
<dbReference type="Proteomes" id="UP000078561">
    <property type="component" value="Unassembled WGS sequence"/>
</dbReference>
<dbReference type="EMBL" id="LT554351">
    <property type="protein sequence ID" value="SAM04248.1"/>
    <property type="molecule type" value="Genomic_DNA"/>
</dbReference>
<sequence length="96" mass="10686">MEDAVSQARNAGGLLEDMLILIEPTKLDENEIDTYQECLQLKEHLSDQLWSVTESKGVMDVQNALDGLTRAITGYEMMKDAAEGDWELVDVSIPSL</sequence>
<organism evidence="1">
    <name type="scientific">Absidia glauca</name>
    <name type="common">Pin mould</name>
    <dbReference type="NCBI Taxonomy" id="4829"/>
    <lineage>
        <taxon>Eukaryota</taxon>
        <taxon>Fungi</taxon>
        <taxon>Fungi incertae sedis</taxon>
        <taxon>Mucoromycota</taxon>
        <taxon>Mucoromycotina</taxon>
        <taxon>Mucoromycetes</taxon>
        <taxon>Mucorales</taxon>
        <taxon>Cunninghamellaceae</taxon>
        <taxon>Absidia</taxon>
    </lineage>
</organism>
<dbReference type="OMA" id="THMIVMI"/>